<protein>
    <submittedName>
        <fullName evidence="1">Uncharacterized protein</fullName>
    </submittedName>
</protein>
<gene>
    <name evidence="1" type="ORF">BS50DRAFT_593544</name>
</gene>
<accession>A0A2T2N708</accession>
<dbReference type="OrthoDB" id="4424523at2759"/>
<reference evidence="1 2" key="1">
    <citation type="journal article" date="2018" name="Front. Microbiol.">
        <title>Genome-Wide Analysis of Corynespora cassiicola Leaf Fall Disease Putative Effectors.</title>
        <authorList>
            <person name="Lopez D."/>
            <person name="Ribeiro S."/>
            <person name="Label P."/>
            <person name="Fumanal B."/>
            <person name="Venisse J.S."/>
            <person name="Kohler A."/>
            <person name="de Oliveira R.R."/>
            <person name="Labutti K."/>
            <person name="Lipzen A."/>
            <person name="Lail K."/>
            <person name="Bauer D."/>
            <person name="Ohm R.A."/>
            <person name="Barry K.W."/>
            <person name="Spatafora J."/>
            <person name="Grigoriev I.V."/>
            <person name="Martin F.M."/>
            <person name="Pujade-Renaud V."/>
        </authorList>
    </citation>
    <scope>NUCLEOTIDE SEQUENCE [LARGE SCALE GENOMIC DNA]</scope>
    <source>
        <strain evidence="1 2">Philippines</strain>
    </source>
</reference>
<sequence length="185" mass="21219">MSLETSIDSDIDAIRPPLDEDPSLKWGFVIYRCTYGDDAAWKRFMDDLNTRVRLILEESKAGDLFDRIDWCVQEDPELQHALPEEVRERFADWVENGEEKDHWMGTPRFMACVAVDVNHVQWAREGPPPEEFDDKGDSFVTLVSLSEDEGHMDVGLSYLIPRIYALLDGPGWENFVVEDGEVAIP</sequence>
<dbReference type="EMBL" id="KZ678147">
    <property type="protein sequence ID" value="PSN60818.1"/>
    <property type="molecule type" value="Genomic_DNA"/>
</dbReference>
<evidence type="ECO:0000313" key="1">
    <source>
        <dbReference type="EMBL" id="PSN60818.1"/>
    </source>
</evidence>
<organism evidence="1 2">
    <name type="scientific">Corynespora cassiicola Philippines</name>
    <dbReference type="NCBI Taxonomy" id="1448308"/>
    <lineage>
        <taxon>Eukaryota</taxon>
        <taxon>Fungi</taxon>
        <taxon>Dikarya</taxon>
        <taxon>Ascomycota</taxon>
        <taxon>Pezizomycotina</taxon>
        <taxon>Dothideomycetes</taxon>
        <taxon>Pleosporomycetidae</taxon>
        <taxon>Pleosporales</taxon>
        <taxon>Corynesporascaceae</taxon>
        <taxon>Corynespora</taxon>
    </lineage>
</organism>
<dbReference type="STRING" id="1448308.A0A2T2N708"/>
<keyword evidence="2" id="KW-1185">Reference proteome</keyword>
<name>A0A2T2N708_CORCC</name>
<proteinExistence type="predicted"/>
<evidence type="ECO:0000313" key="2">
    <source>
        <dbReference type="Proteomes" id="UP000240883"/>
    </source>
</evidence>
<dbReference type="AlphaFoldDB" id="A0A2T2N708"/>
<dbReference type="Proteomes" id="UP000240883">
    <property type="component" value="Unassembled WGS sequence"/>
</dbReference>